<evidence type="ECO:0000313" key="1">
    <source>
        <dbReference type="EMBL" id="GFO13511.1"/>
    </source>
</evidence>
<accession>A0AAV4AQT1</accession>
<reference evidence="1 2" key="1">
    <citation type="journal article" date="2021" name="Elife">
        <title>Chloroplast acquisition without the gene transfer in kleptoplastic sea slugs, Plakobranchus ocellatus.</title>
        <authorList>
            <person name="Maeda T."/>
            <person name="Takahashi S."/>
            <person name="Yoshida T."/>
            <person name="Shimamura S."/>
            <person name="Takaki Y."/>
            <person name="Nagai Y."/>
            <person name="Toyoda A."/>
            <person name="Suzuki Y."/>
            <person name="Arimoto A."/>
            <person name="Ishii H."/>
            <person name="Satoh N."/>
            <person name="Nishiyama T."/>
            <person name="Hasebe M."/>
            <person name="Maruyama T."/>
            <person name="Minagawa J."/>
            <person name="Obokata J."/>
            <person name="Shigenobu S."/>
        </authorList>
    </citation>
    <scope>NUCLEOTIDE SEQUENCE [LARGE SCALE GENOMIC DNA]</scope>
</reference>
<sequence>MDVVQVCLPQGGQALDAFRSRVGTVEELSDGHLWPGSLSITLWTKEPSYKRSSTFDRVRRKPAAFGSVSLSSTSLFSLSSGPSNHTGLDIYWRTLQRPLAAPPSCSAHVHHLLLMAIWEGNLNDLLQFSPPLWCEVEEGGQAGHCSEHIFHHRDYIRIDNDDAETTRGTMK</sequence>
<dbReference type="EMBL" id="BLXT01004491">
    <property type="protein sequence ID" value="GFO13511.1"/>
    <property type="molecule type" value="Genomic_DNA"/>
</dbReference>
<organism evidence="1 2">
    <name type="scientific">Plakobranchus ocellatus</name>
    <dbReference type="NCBI Taxonomy" id="259542"/>
    <lineage>
        <taxon>Eukaryota</taxon>
        <taxon>Metazoa</taxon>
        <taxon>Spiralia</taxon>
        <taxon>Lophotrochozoa</taxon>
        <taxon>Mollusca</taxon>
        <taxon>Gastropoda</taxon>
        <taxon>Heterobranchia</taxon>
        <taxon>Euthyneura</taxon>
        <taxon>Panpulmonata</taxon>
        <taxon>Sacoglossa</taxon>
        <taxon>Placobranchoidea</taxon>
        <taxon>Plakobranchidae</taxon>
        <taxon>Plakobranchus</taxon>
    </lineage>
</organism>
<gene>
    <name evidence="1" type="ORF">PoB_004001600</name>
</gene>
<keyword evidence="2" id="KW-1185">Reference proteome</keyword>
<dbReference type="Proteomes" id="UP000735302">
    <property type="component" value="Unassembled WGS sequence"/>
</dbReference>
<name>A0AAV4AQT1_9GAST</name>
<protein>
    <submittedName>
        <fullName evidence="1">Uncharacterized protein</fullName>
    </submittedName>
</protein>
<dbReference type="AlphaFoldDB" id="A0AAV4AQT1"/>
<evidence type="ECO:0000313" key="2">
    <source>
        <dbReference type="Proteomes" id="UP000735302"/>
    </source>
</evidence>
<proteinExistence type="predicted"/>
<comment type="caution">
    <text evidence="1">The sequence shown here is derived from an EMBL/GenBank/DDBJ whole genome shotgun (WGS) entry which is preliminary data.</text>
</comment>